<dbReference type="KEGG" id="mmj:MSMAS_1295"/>
<feature type="transmembrane region" description="Helical" evidence="2">
    <location>
        <begin position="117"/>
        <end position="134"/>
    </location>
</feature>
<dbReference type="PATRIC" id="fig|213585.10.peg.1622"/>
<gene>
    <name evidence="3" type="ORF">MSMAS_1295</name>
</gene>
<reference evidence="3 4" key="1">
    <citation type="submission" date="2014-07" db="EMBL/GenBank/DDBJ databases">
        <title>Methanogenic archaea and the global carbon cycle.</title>
        <authorList>
            <person name="Henriksen J.R."/>
            <person name="Luke J."/>
            <person name="Reinhart S."/>
            <person name="Benedict M.N."/>
            <person name="Youngblut N.D."/>
            <person name="Metcalf M.E."/>
            <person name="Whitaker R.J."/>
            <person name="Metcalf W.W."/>
        </authorList>
    </citation>
    <scope>NUCLEOTIDE SEQUENCE [LARGE SCALE GENOMIC DNA]</scope>
    <source>
        <strain evidence="3 4">S-6</strain>
    </source>
</reference>
<keyword evidence="1" id="KW-0175">Coiled coil</keyword>
<evidence type="ECO:0000313" key="4">
    <source>
        <dbReference type="Proteomes" id="UP000033097"/>
    </source>
</evidence>
<keyword evidence="2" id="KW-1133">Transmembrane helix</keyword>
<dbReference type="Proteomes" id="UP000033097">
    <property type="component" value="Chromosome"/>
</dbReference>
<dbReference type="RefSeq" id="WP_048037754.1">
    <property type="nucleotide sequence ID" value="NZ_CP009512.1"/>
</dbReference>
<proteinExistence type="predicted"/>
<name>A0A0E3LU17_METMZ</name>
<dbReference type="EMBL" id="CP009512">
    <property type="protein sequence ID" value="AKB64491.1"/>
    <property type="molecule type" value="Genomic_DNA"/>
</dbReference>
<sequence>MPSEEKEKSSSENFERLLKNIRGSTKTLKGNLDIKSEDLEKLNENFVSKLSEQYSEQYSKLNKEQLRLDESKKNLIDNSRVITKNIFHVCHQGREFIVSYKKELEDFLKALNHQKNLLLFILVFNLSICSYILVEKMHELYLRSNSSVFEIITSTISFSFKNIAIYQTLLAVLTYLISCKLLGLIKRNKEKSEEFQNKFSPIDSHLEKIERSLNSFNSQNKEAIENNLQVEEKKIRGLSSINYEKEKQYGIIKTIKTEIDKTIEVIASTYPWYEKIREMDAFEKKWDLECSKLTNISKYFNLNIDDAISLLKNDIDYSLMRDDNSVLEKEIIDKICYKTQYDREIMEFLIKHYYNENTDLLWQKLKDSERHMLSTSSILYSSGQIKFDENLIDEDIFCLILQKLPTFSFSSISSNIESYQRVYLYIENYMKKLETEGKIKFERQLTKKEVADNISYDKVFELNFLSLFSKQLDLSTLFFENEPYKDALKAIVFNHDINFRSTVCQEAAKLDQTIYILMEYHELIQKKNKGNQFFVLNDLFECGFDFEEIEKEILNNPMKKRQHQFFKNELRRGEWYDTGQMLLKSMLEDITSKLQVEKKYETYIGVVKKSFENVNINTLDKAIDANLFTTYLILSSSYKGPLLTEIIDPLSCRINQYNSPDSPNVKDFESKYKISLFTQEGIKKYDFAKYSDSTRFGILHRDISFVDFVNGIKEDVNRIFNEKKSDKKWENVGFSVIRITPSKYSFGAMDDISDAQVKDMSISKFIARMAMGYTNDLEKTALTVLDKNVNLFKVIEQYSIFELVTLKMSDVGSYGKFLKQDKLKKAILFKLLDLYGIESFKDLGYLVKDDESFKKEIQQNLLEVFKSEYIIDSENTLVKTKKLELFVIALIGAAEDLALIYDI</sequence>
<evidence type="ECO:0000256" key="1">
    <source>
        <dbReference type="SAM" id="Coils"/>
    </source>
</evidence>
<evidence type="ECO:0000256" key="2">
    <source>
        <dbReference type="SAM" id="Phobius"/>
    </source>
</evidence>
<accession>A0A0E3LU17</accession>
<dbReference type="GeneID" id="24882647"/>
<keyword evidence="2" id="KW-0812">Transmembrane</keyword>
<organism evidence="3 4">
    <name type="scientific">Methanosarcina mazei S-6</name>
    <dbReference type="NCBI Taxonomy" id="213585"/>
    <lineage>
        <taxon>Archaea</taxon>
        <taxon>Methanobacteriati</taxon>
        <taxon>Methanobacteriota</taxon>
        <taxon>Stenosarchaea group</taxon>
        <taxon>Methanomicrobia</taxon>
        <taxon>Methanosarcinales</taxon>
        <taxon>Methanosarcinaceae</taxon>
        <taxon>Methanosarcina</taxon>
    </lineage>
</organism>
<dbReference type="HOGENOM" id="CLU_320983_0_0_2"/>
<protein>
    <submittedName>
        <fullName evidence="3">Uncharacterized protein</fullName>
    </submittedName>
</protein>
<feature type="coiled-coil region" evidence="1">
    <location>
        <begin position="206"/>
        <end position="241"/>
    </location>
</feature>
<keyword evidence="2" id="KW-0472">Membrane</keyword>
<evidence type="ECO:0000313" key="3">
    <source>
        <dbReference type="EMBL" id="AKB64491.1"/>
    </source>
</evidence>
<dbReference type="AlphaFoldDB" id="A0A0E3LU17"/>
<feature type="transmembrane region" description="Helical" evidence="2">
    <location>
        <begin position="163"/>
        <end position="185"/>
    </location>
</feature>